<reference evidence="3 4" key="1">
    <citation type="journal article" date="2024" name="Commun. Biol.">
        <title>Comparative genomic analysis of thermophilic fungi reveals convergent evolutionary adaptations and gene losses.</title>
        <authorList>
            <person name="Steindorff A.S."/>
            <person name="Aguilar-Pontes M.V."/>
            <person name="Robinson A.J."/>
            <person name="Andreopoulos B."/>
            <person name="LaButti K."/>
            <person name="Kuo A."/>
            <person name="Mondo S."/>
            <person name="Riley R."/>
            <person name="Otillar R."/>
            <person name="Haridas S."/>
            <person name="Lipzen A."/>
            <person name="Grimwood J."/>
            <person name="Schmutz J."/>
            <person name="Clum A."/>
            <person name="Reid I.D."/>
            <person name="Moisan M.C."/>
            <person name="Butler G."/>
            <person name="Nguyen T.T.M."/>
            <person name="Dewar K."/>
            <person name="Conant G."/>
            <person name="Drula E."/>
            <person name="Henrissat B."/>
            <person name="Hansel C."/>
            <person name="Singer S."/>
            <person name="Hutchinson M.I."/>
            <person name="de Vries R.P."/>
            <person name="Natvig D.O."/>
            <person name="Powell A.J."/>
            <person name="Tsang A."/>
            <person name="Grigoriev I.V."/>
        </authorList>
    </citation>
    <scope>NUCLEOTIDE SEQUENCE [LARGE SCALE GENOMIC DNA]</scope>
    <source>
        <strain evidence="3 4">CBS 494.80</strain>
    </source>
</reference>
<dbReference type="Proteomes" id="UP001595075">
    <property type="component" value="Unassembled WGS sequence"/>
</dbReference>
<dbReference type="PANTHER" id="PTHR43968:SF6">
    <property type="entry name" value="GLUTATHIONE S-TRANSFERASE OMEGA"/>
    <property type="match status" value="1"/>
</dbReference>
<dbReference type="InterPro" id="IPR036249">
    <property type="entry name" value="Thioredoxin-like_sf"/>
</dbReference>
<dbReference type="InterPro" id="IPR036282">
    <property type="entry name" value="Glutathione-S-Trfase_C_sf"/>
</dbReference>
<dbReference type="EMBL" id="JAZHXI010000004">
    <property type="protein sequence ID" value="KAL2071996.1"/>
    <property type="molecule type" value="Genomic_DNA"/>
</dbReference>
<evidence type="ECO:0000259" key="2">
    <source>
        <dbReference type="Pfam" id="PF22041"/>
    </source>
</evidence>
<evidence type="ECO:0000313" key="4">
    <source>
        <dbReference type="Proteomes" id="UP001595075"/>
    </source>
</evidence>
<dbReference type="InterPro" id="IPR054416">
    <property type="entry name" value="GST_UstS-like_C"/>
</dbReference>
<gene>
    <name evidence="3" type="ORF">VTL71DRAFT_11339</name>
</gene>
<name>A0ABR4CPV3_9HELO</name>
<feature type="domain" description="Glutathione S-transferase UstS-like C-terminal" evidence="2">
    <location>
        <begin position="114"/>
        <end position="222"/>
    </location>
</feature>
<dbReference type="InterPro" id="IPR004045">
    <property type="entry name" value="Glutathione_S-Trfase_N"/>
</dbReference>
<organism evidence="3 4">
    <name type="scientific">Oculimacula yallundae</name>
    <dbReference type="NCBI Taxonomy" id="86028"/>
    <lineage>
        <taxon>Eukaryota</taxon>
        <taxon>Fungi</taxon>
        <taxon>Dikarya</taxon>
        <taxon>Ascomycota</taxon>
        <taxon>Pezizomycotina</taxon>
        <taxon>Leotiomycetes</taxon>
        <taxon>Helotiales</taxon>
        <taxon>Ploettnerulaceae</taxon>
        <taxon>Oculimacula</taxon>
    </lineage>
</organism>
<evidence type="ECO:0008006" key="5">
    <source>
        <dbReference type="Google" id="ProtNLM"/>
    </source>
</evidence>
<dbReference type="InterPro" id="IPR050983">
    <property type="entry name" value="GST_Omega/HSP26"/>
</dbReference>
<dbReference type="SUPFAM" id="SSF47616">
    <property type="entry name" value="GST C-terminal domain-like"/>
    <property type="match status" value="1"/>
</dbReference>
<accession>A0ABR4CPV3</accession>
<dbReference type="PANTHER" id="PTHR43968">
    <property type="match status" value="1"/>
</dbReference>
<sequence length="243" mass="27669">MASNAEPEIVLYDLSNTKGVCFSPMAWRDRLLLNYKRIPYKTVFLEFQEIGPTVKKFGIAEAFPSDTYTVPFIFHIPSSTYILESFPIAKFIEKTYPERPVQLTSDFGSEVHSKLDPTIHSIYNAVVLPLEIGVLTPDAEAFFRRTREKTRGYPLEDLLAPGKVEQAWKAADDELKAVSELLLTNKDKGPFVLGTEPSYIDFMVAGWLECFKVIDEESFQNVVKLAGFKQIYEACQPFMEKKD</sequence>
<protein>
    <recommendedName>
        <fullName evidence="5">GST N-terminal domain-containing protein</fullName>
    </recommendedName>
</protein>
<comment type="caution">
    <text evidence="3">The sequence shown here is derived from an EMBL/GenBank/DDBJ whole genome shotgun (WGS) entry which is preliminary data.</text>
</comment>
<dbReference type="SUPFAM" id="SSF52833">
    <property type="entry name" value="Thioredoxin-like"/>
    <property type="match status" value="1"/>
</dbReference>
<evidence type="ECO:0000259" key="1">
    <source>
        <dbReference type="Pfam" id="PF13409"/>
    </source>
</evidence>
<dbReference type="Gene3D" id="3.40.30.10">
    <property type="entry name" value="Glutaredoxin"/>
    <property type="match status" value="1"/>
</dbReference>
<evidence type="ECO:0000313" key="3">
    <source>
        <dbReference type="EMBL" id="KAL2071996.1"/>
    </source>
</evidence>
<dbReference type="Pfam" id="PF22041">
    <property type="entry name" value="GST_C_7"/>
    <property type="match status" value="1"/>
</dbReference>
<proteinExistence type="predicted"/>
<feature type="domain" description="GST N-terminal" evidence="1">
    <location>
        <begin position="22"/>
        <end position="94"/>
    </location>
</feature>
<keyword evidence="4" id="KW-1185">Reference proteome</keyword>
<dbReference type="Gene3D" id="1.20.1050.10">
    <property type="match status" value="1"/>
</dbReference>
<dbReference type="Pfam" id="PF13409">
    <property type="entry name" value="GST_N_2"/>
    <property type="match status" value="1"/>
</dbReference>